<name>A0A8K0GJH2_9ROSA</name>
<dbReference type="GO" id="GO:0035251">
    <property type="term" value="F:UDP-glucosyltransferase activity"/>
    <property type="evidence" value="ECO:0007669"/>
    <property type="project" value="InterPro"/>
</dbReference>
<sequence>MSPSKQASSFIPVLPSSNTLLAELPQCQNMADSGELLLRPETHVGLFPSAGMGHLIPFLRLAALLVRHHCRVTLITTHPTVSLAESNLVSRFLSAFPQVSQVSFDLLPLDPSTVNSTDPFWIRFETIRRSAVHSLFPLLSSLSSPPLSVLVYDVSIASGAGFVSAFGDVLEIPGISPVPRSSIPPLLLVPDSLFAHIFFTDSAMLNKVDGILINTFKELEPGALEALNNRKQSEQGFPPVFAVGPFERFEFEDVDQCHAVSKWLDEQPEESVVYVSFGSRTAQSRDQLRELGEGLVKCGYRFLWVVKDKIVDKDEEEGVEMVVGEELMDKMKDKGLVVKHWVDQEKILSHKAVGGFVSHSGPNSMIEAVIHGVRILAWPQNGDQRICADVVEESGAGMWARSWGWGGDGDHYEVVKRDEIAEKVRELMESQSLKVKIKRLQEAAKKAAQVGGVRSRVFMELIEMWKMKNLCI</sequence>
<keyword evidence="7" id="KW-1185">Reference proteome</keyword>
<reference evidence="6" key="1">
    <citation type="submission" date="2020-03" db="EMBL/GenBank/DDBJ databases">
        <title>A high-quality chromosome-level genome assembly of a woody plant with both climbing and erect habits, Rhamnella rubrinervis.</title>
        <authorList>
            <person name="Lu Z."/>
            <person name="Yang Y."/>
            <person name="Zhu X."/>
            <person name="Sun Y."/>
        </authorList>
    </citation>
    <scope>NUCLEOTIDE SEQUENCE</scope>
    <source>
        <strain evidence="6">BYM</strain>
        <tissue evidence="6">Leaf</tissue>
    </source>
</reference>
<dbReference type="PROSITE" id="PS00375">
    <property type="entry name" value="UDPGT"/>
    <property type="match status" value="1"/>
</dbReference>
<keyword evidence="3 4" id="KW-0808">Transferase</keyword>
<proteinExistence type="inferred from homology"/>
<dbReference type="Gene3D" id="3.40.50.2000">
    <property type="entry name" value="Glycogen Phosphorylase B"/>
    <property type="match status" value="3"/>
</dbReference>
<dbReference type="PANTHER" id="PTHR48048:SF76">
    <property type="entry name" value="UDP-GLYCOSYLTRANSFERASE 708D1-LIKE"/>
    <property type="match status" value="1"/>
</dbReference>
<evidence type="ECO:0000256" key="5">
    <source>
        <dbReference type="RuleBase" id="RU362057"/>
    </source>
</evidence>
<dbReference type="PANTHER" id="PTHR48048">
    <property type="entry name" value="GLYCOSYLTRANSFERASE"/>
    <property type="match status" value="1"/>
</dbReference>
<dbReference type="OrthoDB" id="5835829at2759"/>
<dbReference type="FunFam" id="3.40.50.2000:FF:000056">
    <property type="entry name" value="Glycosyltransferase"/>
    <property type="match status" value="1"/>
</dbReference>
<dbReference type="InterPro" id="IPR035595">
    <property type="entry name" value="UDP_glycos_trans_CS"/>
</dbReference>
<evidence type="ECO:0000256" key="3">
    <source>
        <dbReference type="ARBA" id="ARBA00022679"/>
    </source>
</evidence>
<dbReference type="Pfam" id="PF00201">
    <property type="entry name" value="UDPGT"/>
    <property type="match status" value="1"/>
</dbReference>
<dbReference type="Proteomes" id="UP000796880">
    <property type="component" value="Unassembled WGS sequence"/>
</dbReference>
<keyword evidence="2 4" id="KW-0328">Glycosyltransferase</keyword>
<comment type="caution">
    <text evidence="6">The sequence shown here is derived from an EMBL/GenBank/DDBJ whole genome shotgun (WGS) entry which is preliminary data.</text>
</comment>
<protein>
    <recommendedName>
        <fullName evidence="5">Glycosyltransferase</fullName>
        <ecNumber evidence="5">2.4.1.-</ecNumber>
    </recommendedName>
</protein>
<evidence type="ECO:0000256" key="4">
    <source>
        <dbReference type="RuleBase" id="RU003718"/>
    </source>
</evidence>
<accession>A0A8K0GJH2</accession>
<gene>
    <name evidence="6" type="ORF">FNV43_RR26278</name>
</gene>
<dbReference type="AlphaFoldDB" id="A0A8K0GJH2"/>
<dbReference type="CDD" id="cd03784">
    <property type="entry name" value="GT1_Gtf-like"/>
    <property type="match status" value="1"/>
</dbReference>
<dbReference type="InterPro" id="IPR002213">
    <property type="entry name" value="UDP_glucos_trans"/>
</dbReference>
<dbReference type="InterPro" id="IPR050481">
    <property type="entry name" value="UDP-glycosyltransf_plant"/>
</dbReference>
<evidence type="ECO:0000256" key="1">
    <source>
        <dbReference type="ARBA" id="ARBA00009995"/>
    </source>
</evidence>
<dbReference type="EC" id="2.4.1.-" evidence="5"/>
<organism evidence="6 7">
    <name type="scientific">Rhamnella rubrinervis</name>
    <dbReference type="NCBI Taxonomy" id="2594499"/>
    <lineage>
        <taxon>Eukaryota</taxon>
        <taxon>Viridiplantae</taxon>
        <taxon>Streptophyta</taxon>
        <taxon>Embryophyta</taxon>
        <taxon>Tracheophyta</taxon>
        <taxon>Spermatophyta</taxon>
        <taxon>Magnoliopsida</taxon>
        <taxon>eudicotyledons</taxon>
        <taxon>Gunneridae</taxon>
        <taxon>Pentapetalae</taxon>
        <taxon>rosids</taxon>
        <taxon>fabids</taxon>
        <taxon>Rosales</taxon>
        <taxon>Rhamnaceae</taxon>
        <taxon>rhamnoid group</taxon>
        <taxon>Rhamneae</taxon>
        <taxon>Rhamnella</taxon>
    </lineage>
</organism>
<comment type="similarity">
    <text evidence="1 4">Belongs to the UDP-glycosyltransferase family.</text>
</comment>
<evidence type="ECO:0000256" key="2">
    <source>
        <dbReference type="ARBA" id="ARBA00022676"/>
    </source>
</evidence>
<evidence type="ECO:0000313" key="7">
    <source>
        <dbReference type="Proteomes" id="UP000796880"/>
    </source>
</evidence>
<evidence type="ECO:0000313" key="6">
    <source>
        <dbReference type="EMBL" id="KAF3431547.1"/>
    </source>
</evidence>
<dbReference type="EMBL" id="VOIH02000012">
    <property type="protein sequence ID" value="KAF3431547.1"/>
    <property type="molecule type" value="Genomic_DNA"/>
</dbReference>
<dbReference type="SUPFAM" id="SSF53756">
    <property type="entry name" value="UDP-Glycosyltransferase/glycogen phosphorylase"/>
    <property type="match status" value="1"/>
</dbReference>